<sequence length="115" mass="12838">MIRKIGSIAALAILLTSCGSTSRLYSWHGYDRVSYNVAKSPTPEHLKALELTYEKLINSPAGTRNTPPPGICAEYGYMLYKQGKQAEGIKLMEKEIALYPESKLFIGNMIKQLKK</sequence>
<dbReference type="RefSeq" id="WP_005468918.1">
    <property type="nucleotide sequence ID" value="NZ_KB291043.1"/>
</dbReference>
<dbReference type="HOGENOM" id="CLU_139008_1_0_10"/>
<proteinExistence type="predicted"/>
<comment type="caution">
    <text evidence="1">The sequence shown here is derived from an EMBL/GenBank/DDBJ whole genome shotgun (WGS) entry which is preliminary data.</text>
</comment>
<dbReference type="InterPro" id="IPR014508">
    <property type="entry name" value="UCP020555_TPR-like"/>
</dbReference>
<name>L1NG76_9PORP</name>
<dbReference type="Proteomes" id="UP000010408">
    <property type="component" value="Unassembled WGS sequence"/>
</dbReference>
<gene>
    <name evidence="1" type="ORF">HMPREF9134_00701</name>
</gene>
<evidence type="ECO:0000313" key="2">
    <source>
        <dbReference type="Proteomes" id="UP000010408"/>
    </source>
</evidence>
<protein>
    <recommendedName>
        <fullName evidence="3">DUF4810 domain-containing protein</fullName>
    </recommendedName>
</protein>
<dbReference type="PATRIC" id="fig|1127696.3.peg.627"/>
<evidence type="ECO:0008006" key="3">
    <source>
        <dbReference type="Google" id="ProtNLM"/>
    </source>
</evidence>
<reference evidence="1 2" key="1">
    <citation type="submission" date="2012-05" db="EMBL/GenBank/DDBJ databases">
        <authorList>
            <person name="Weinstock G."/>
            <person name="Sodergren E."/>
            <person name="Lobos E.A."/>
            <person name="Fulton L."/>
            <person name="Fulton R."/>
            <person name="Courtney L."/>
            <person name="Fronick C."/>
            <person name="O'Laughlin M."/>
            <person name="Godfrey J."/>
            <person name="Wilson R.M."/>
            <person name="Miner T."/>
            <person name="Farmer C."/>
            <person name="Delehaunty K."/>
            <person name="Cordes M."/>
            <person name="Minx P."/>
            <person name="Tomlinson C."/>
            <person name="Chen J."/>
            <person name="Wollam A."/>
            <person name="Pepin K.H."/>
            <person name="Bhonagiri V."/>
            <person name="Zhang X."/>
            <person name="Suruliraj S."/>
            <person name="Warren W."/>
            <person name="Mitreva M."/>
            <person name="Mardis E.R."/>
            <person name="Wilson R.K."/>
        </authorList>
    </citation>
    <scope>NUCLEOTIDE SEQUENCE [LARGE SCALE GENOMIC DNA]</scope>
    <source>
        <strain evidence="1 2">F0037</strain>
    </source>
</reference>
<dbReference type="eggNOG" id="COG4259">
    <property type="taxonomic scope" value="Bacteria"/>
</dbReference>
<dbReference type="AlphaFoldDB" id="L1NG76"/>
<evidence type="ECO:0000313" key="1">
    <source>
        <dbReference type="EMBL" id="EKY02311.1"/>
    </source>
</evidence>
<organism evidence="1 2">
    <name type="scientific">Porphyromonas catoniae F0037</name>
    <dbReference type="NCBI Taxonomy" id="1127696"/>
    <lineage>
        <taxon>Bacteria</taxon>
        <taxon>Pseudomonadati</taxon>
        <taxon>Bacteroidota</taxon>
        <taxon>Bacteroidia</taxon>
        <taxon>Bacteroidales</taxon>
        <taxon>Porphyromonadaceae</taxon>
        <taxon>Porphyromonas</taxon>
    </lineage>
</organism>
<dbReference type="EMBL" id="AMEQ01000018">
    <property type="protein sequence ID" value="EKY02311.1"/>
    <property type="molecule type" value="Genomic_DNA"/>
</dbReference>
<dbReference type="STRING" id="1127696.HMPREF9134_00701"/>
<dbReference type="Pfam" id="PF16068">
    <property type="entry name" value="DUF4810"/>
    <property type="match status" value="1"/>
</dbReference>
<accession>L1NG76</accession>
<dbReference type="PROSITE" id="PS51257">
    <property type="entry name" value="PROKAR_LIPOPROTEIN"/>
    <property type="match status" value="1"/>
</dbReference>